<name>A0A1Y5RI35_9RHOB</name>
<reference evidence="2 3" key="1">
    <citation type="submission" date="2017-03" db="EMBL/GenBank/DDBJ databases">
        <authorList>
            <person name="Afonso C.L."/>
            <person name="Miller P.J."/>
            <person name="Scott M.A."/>
            <person name="Spackman E."/>
            <person name="Goraichik I."/>
            <person name="Dimitrov K.M."/>
            <person name="Suarez D.L."/>
            <person name="Swayne D.E."/>
        </authorList>
    </citation>
    <scope>NUCLEOTIDE SEQUENCE [LARGE SCALE GENOMIC DNA]</scope>
    <source>
        <strain evidence="2 3">CECT 8287</strain>
    </source>
</reference>
<keyword evidence="3" id="KW-1185">Reference proteome</keyword>
<dbReference type="EMBL" id="FWFL01000002">
    <property type="protein sequence ID" value="SLN18088.1"/>
    <property type="molecule type" value="Genomic_DNA"/>
</dbReference>
<feature type="domain" description="DUF4007" evidence="1">
    <location>
        <begin position="15"/>
        <end position="290"/>
    </location>
</feature>
<dbReference type="Pfam" id="PF13182">
    <property type="entry name" value="DUF4007"/>
    <property type="match status" value="1"/>
</dbReference>
<evidence type="ECO:0000313" key="3">
    <source>
        <dbReference type="Proteomes" id="UP000193827"/>
    </source>
</evidence>
<evidence type="ECO:0000259" key="1">
    <source>
        <dbReference type="Pfam" id="PF13182"/>
    </source>
</evidence>
<dbReference type="AlphaFoldDB" id="A0A1Y5RI35"/>
<dbReference type="Proteomes" id="UP000193827">
    <property type="component" value="Unassembled WGS sequence"/>
</dbReference>
<protein>
    <recommendedName>
        <fullName evidence="1">DUF4007 domain-containing protein</fullName>
    </recommendedName>
</protein>
<accession>A0A1Y5RI35</accession>
<gene>
    <name evidence="2" type="ORF">PEL8287_00716</name>
</gene>
<dbReference type="InterPro" id="IPR025248">
    <property type="entry name" value="DUF4007"/>
</dbReference>
<evidence type="ECO:0000313" key="2">
    <source>
        <dbReference type="EMBL" id="SLN18088.1"/>
    </source>
</evidence>
<proteinExistence type="predicted"/>
<dbReference type="RefSeq" id="WP_176228548.1">
    <property type="nucleotide sequence ID" value="NZ_FWFL01000002.1"/>
</dbReference>
<organism evidence="2 3">
    <name type="scientific">Roseovarius litorisediminis</name>
    <dbReference type="NCBI Taxonomy" id="1312363"/>
    <lineage>
        <taxon>Bacteria</taxon>
        <taxon>Pseudomonadati</taxon>
        <taxon>Pseudomonadota</taxon>
        <taxon>Alphaproteobacteria</taxon>
        <taxon>Rhodobacterales</taxon>
        <taxon>Roseobacteraceae</taxon>
        <taxon>Roseovarius</taxon>
    </lineage>
</organism>
<sequence>MNAQGLISDDYRPSFSGHETFPLRYGWLQKAYHAVNDAPSAKHAVHVFRDPDSIARFGVGRNMVGAIRYWATAAGILEESSDGLLTTWLGAMLFDKNGTDPYLEEDASLWLLHWHLAARPRLTSAYWLFNEFRGGSFVRQDIVSPLLKLAQERGWSRVASTTVDRDLQCLLRTYIGGRGSSEAGESILAELGLIRPMDKYRSRLSRGRKSTLPNSVFLYCINEFWENFAPEQATMSFENAAYGRGSPGRVFLLDEDDIVDRLEQLESISDGTLAWSETAGLRQIIRRKPRSLKIERRILRETLMRARSKVAA</sequence>